<dbReference type="EMBL" id="CM000950">
    <property type="protein sequence ID" value="EDY65706.1"/>
    <property type="molecule type" value="Genomic_DNA"/>
</dbReference>
<keyword evidence="3" id="KW-1185">Reference proteome</keyword>
<organism evidence="2 3">
    <name type="scientific">Streptomyces pristinaespiralis (strain ATCC 25486 / DSM 40338 / CBS 914.69 / JCM 4507 / KCC S-0507 / NBRC 13074 / NRRL 2958 / 5647)</name>
    <dbReference type="NCBI Taxonomy" id="457429"/>
    <lineage>
        <taxon>Bacteria</taxon>
        <taxon>Bacillati</taxon>
        <taxon>Actinomycetota</taxon>
        <taxon>Actinomycetes</taxon>
        <taxon>Kitasatosporales</taxon>
        <taxon>Streptomycetaceae</taxon>
        <taxon>Streptomyces</taxon>
    </lineage>
</organism>
<evidence type="ECO:0000313" key="3">
    <source>
        <dbReference type="Proteomes" id="UP000002805"/>
    </source>
</evidence>
<evidence type="ECO:0000313" key="2">
    <source>
        <dbReference type="EMBL" id="EDY65706.1"/>
    </source>
</evidence>
<gene>
    <name evidence="2" type="ORF">SSDG_03751</name>
</gene>
<accession>B5HFU5</accession>
<reference evidence="3" key="2">
    <citation type="submission" date="2009-10" db="EMBL/GenBank/DDBJ databases">
        <title>The genome sequence of Streptomyces pristinaespiralis strain ATCC 25486.</title>
        <authorList>
            <consortium name="The Broad Institute Genome Sequencing Platform"/>
            <consortium name="Broad Institute Microbial Sequencing Center"/>
            <person name="Fischbach M."/>
            <person name="Godfrey P."/>
            <person name="Ward D."/>
            <person name="Young S."/>
            <person name="Zeng Q."/>
            <person name="Koehrsen M."/>
            <person name="Alvarado L."/>
            <person name="Berlin A.M."/>
            <person name="Bochicchio J."/>
            <person name="Borenstein D."/>
            <person name="Chapman S.B."/>
            <person name="Chen Z."/>
            <person name="Engels R."/>
            <person name="Freedman E."/>
            <person name="Gellesch M."/>
            <person name="Goldberg J."/>
            <person name="Griggs A."/>
            <person name="Gujja S."/>
            <person name="Heilman E.R."/>
            <person name="Heiman D.I."/>
            <person name="Hepburn T.A."/>
            <person name="Howarth C."/>
            <person name="Jen D."/>
            <person name="Larson L."/>
            <person name="Lewis B."/>
            <person name="Mehta T."/>
            <person name="Park D."/>
            <person name="Pearson M."/>
            <person name="Richards J."/>
            <person name="Roberts A."/>
            <person name="Saif S."/>
            <person name="Shea T.D."/>
            <person name="Shenoy N."/>
            <person name="Sisk P."/>
            <person name="Stolte C."/>
            <person name="Sykes S.N."/>
            <person name="Thomson T."/>
            <person name="Walk T."/>
            <person name="White J."/>
            <person name="Yandava C."/>
            <person name="Straight P."/>
            <person name="Clardy J."/>
            <person name="Hung D."/>
            <person name="Kolter R."/>
            <person name="Mekalanos J."/>
            <person name="Walker S."/>
            <person name="Walsh C.T."/>
            <person name="Wieland-Brown L.C."/>
            <person name="Haas B."/>
            <person name="Nusbaum C."/>
            <person name="Birren B."/>
        </authorList>
    </citation>
    <scope>NUCLEOTIDE SEQUENCE [LARGE SCALE GENOMIC DNA]</scope>
    <source>
        <strain evidence="3">ATCC 25486 / DSM 40338 / CBS 914.69 / JCM 4507 / NBRC 13074 / NRRL 2958 / 5647</strain>
    </source>
</reference>
<dbReference type="Proteomes" id="UP000002805">
    <property type="component" value="Chromosome"/>
</dbReference>
<proteinExistence type="predicted"/>
<sequence length="72" mass="7565">MLRGGDAQHHGRMTTAILTPGTTRHTAAASGAGDSRHHRVGNALRAVRVFAGAVFSVAVLGEYAEEAGVRRR</sequence>
<protein>
    <submittedName>
        <fullName evidence="2">Uncharacterized protein</fullName>
    </submittedName>
</protein>
<dbReference type="AlphaFoldDB" id="B5HFU5"/>
<feature type="region of interest" description="Disordered" evidence="1">
    <location>
        <begin position="1"/>
        <end position="36"/>
    </location>
</feature>
<evidence type="ECO:0000256" key="1">
    <source>
        <dbReference type="SAM" id="MobiDB-lite"/>
    </source>
</evidence>
<dbReference type="HOGENOM" id="CLU_189258_0_0_11"/>
<name>B5HFU5_STRE2</name>
<reference evidence="3" key="1">
    <citation type="submission" date="2008-02" db="EMBL/GenBank/DDBJ databases">
        <authorList>
            <consortium name="The Broad Institute Genome Sequencing Platform"/>
            <person name="Fischbach M."/>
            <person name="Ward D."/>
            <person name="Young S."/>
            <person name="Jaffe D."/>
            <person name="Gnerre S."/>
            <person name="Berlin A."/>
            <person name="Heiman D."/>
            <person name="Hepburn T."/>
            <person name="Sykes S."/>
            <person name="Alvarado L."/>
            <person name="Kodira C.D."/>
            <person name="Straight P."/>
            <person name="Clardy J."/>
            <person name="Hung D."/>
            <person name="Kolter R."/>
            <person name="Mekalanos J."/>
            <person name="Walker S."/>
            <person name="Walsh C.T."/>
            <person name="Lander E."/>
            <person name="Galagan J."/>
            <person name="Nusbaum C."/>
            <person name="Birren B."/>
        </authorList>
    </citation>
    <scope>NUCLEOTIDE SEQUENCE [LARGE SCALE GENOMIC DNA]</scope>
    <source>
        <strain evidence="3">ATCC 25486 / DSM 40338 / CBS 914.69 / JCM 4507 / NBRC 13074 / NRRL 2958 / 5647</strain>
    </source>
</reference>
<feature type="compositionally biased region" description="Polar residues" evidence="1">
    <location>
        <begin position="16"/>
        <end position="25"/>
    </location>
</feature>